<dbReference type="EMBL" id="CP001964">
    <property type="protein sequence ID" value="ADG75750.1"/>
    <property type="molecule type" value="Genomic_DNA"/>
</dbReference>
<evidence type="ECO:0008006" key="4">
    <source>
        <dbReference type="Google" id="ProtNLM"/>
    </source>
</evidence>
<evidence type="ECO:0000256" key="1">
    <source>
        <dbReference type="SAM" id="MobiDB-lite"/>
    </source>
</evidence>
<dbReference type="Proteomes" id="UP000000849">
    <property type="component" value="Chromosome"/>
</dbReference>
<dbReference type="KEGG" id="cfl:Cfla_2866"/>
<dbReference type="Gene3D" id="3.90.1140.10">
    <property type="entry name" value="Cyclic phosphodiesterase"/>
    <property type="match status" value="1"/>
</dbReference>
<keyword evidence="3" id="KW-1185">Reference proteome</keyword>
<evidence type="ECO:0000313" key="3">
    <source>
        <dbReference type="Proteomes" id="UP000000849"/>
    </source>
</evidence>
<feature type="region of interest" description="Disordered" evidence="1">
    <location>
        <begin position="1"/>
        <end position="20"/>
    </location>
</feature>
<dbReference type="STRING" id="446466.Cfla_2866"/>
<evidence type="ECO:0000313" key="2">
    <source>
        <dbReference type="EMBL" id="ADG75750.1"/>
    </source>
</evidence>
<dbReference type="RefSeq" id="WP_013118081.1">
    <property type="nucleotide sequence ID" value="NC_014151.1"/>
</dbReference>
<dbReference type="HOGENOM" id="CLU_1187892_0_0_11"/>
<sequence>MVETSADMSQRVGSFQRGSVPDEDGFSIAPALREKVAPVTGELLPFHGSTVVHVLDAGTRDLLSAVADDLHAACGDGLAAPLPPGSFHVTLHDLRAAPRLEDVSDAVAQDDPRVSELVAEARALGPVQMRCTTVFNLMSTSVVVGLLPATEADCARLLAARALFDEVVPSGPFTPHVTLAYYRPSAPAPLDPRHLARTLDRLTEQVAGWPVTLAPERLRSTRFTSMATYRDAGTP</sequence>
<protein>
    <recommendedName>
        <fullName evidence="4">2',5' RNA ligase</fullName>
    </recommendedName>
</protein>
<accession>D5UK89</accession>
<dbReference type="AlphaFoldDB" id="D5UK89"/>
<dbReference type="SUPFAM" id="SSF55144">
    <property type="entry name" value="LigT-like"/>
    <property type="match status" value="1"/>
</dbReference>
<proteinExistence type="predicted"/>
<dbReference type="eggNOG" id="COG5255">
    <property type="taxonomic scope" value="Bacteria"/>
</dbReference>
<reference evidence="2 3" key="1">
    <citation type="journal article" date="2010" name="Stand. Genomic Sci.">
        <title>Complete genome sequence of Cellulomonas flavigena type strain (134).</title>
        <authorList>
            <person name="Abt B."/>
            <person name="Foster B."/>
            <person name="Lapidus A."/>
            <person name="Clum A."/>
            <person name="Sun H."/>
            <person name="Pukall R."/>
            <person name="Lucas S."/>
            <person name="Glavina Del Rio T."/>
            <person name="Nolan M."/>
            <person name="Tice H."/>
            <person name="Cheng J.F."/>
            <person name="Pitluck S."/>
            <person name="Liolios K."/>
            <person name="Ivanova N."/>
            <person name="Mavromatis K."/>
            <person name="Ovchinnikova G."/>
            <person name="Pati A."/>
            <person name="Goodwin L."/>
            <person name="Chen A."/>
            <person name="Palaniappan K."/>
            <person name="Land M."/>
            <person name="Hauser L."/>
            <person name="Chang Y.J."/>
            <person name="Jeffries C.D."/>
            <person name="Rohde M."/>
            <person name="Goker M."/>
            <person name="Woyke T."/>
            <person name="Bristow J."/>
            <person name="Eisen J.A."/>
            <person name="Markowitz V."/>
            <person name="Hugenholtz P."/>
            <person name="Kyrpides N.C."/>
            <person name="Klenk H.P."/>
        </authorList>
    </citation>
    <scope>NUCLEOTIDE SEQUENCE [LARGE SCALE GENOMIC DNA]</scope>
    <source>
        <strain evidence="3">ATCC 482 / DSM 20109 / BCRC 11376 / JCM 18109 / NBRC 3775 / NCIMB 8073 / NRS 134</strain>
    </source>
</reference>
<name>D5UK89_CELFN</name>
<feature type="compositionally biased region" description="Polar residues" evidence="1">
    <location>
        <begin position="1"/>
        <end position="17"/>
    </location>
</feature>
<gene>
    <name evidence="2" type="ordered locus">Cfla_2866</name>
</gene>
<dbReference type="InterPro" id="IPR009097">
    <property type="entry name" value="Cyclic_Pdiesterase"/>
</dbReference>
<organism evidence="2 3">
    <name type="scientific">Cellulomonas flavigena (strain ATCC 482 / DSM 20109 / BCRC 11376 / JCM 18109 / NBRC 3775 / NCIMB 8073 / NRS 134)</name>
    <dbReference type="NCBI Taxonomy" id="446466"/>
    <lineage>
        <taxon>Bacteria</taxon>
        <taxon>Bacillati</taxon>
        <taxon>Actinomycetota</taxon>
        <taxon>Actinomycetes</taxon>
        <taxon>Micrococcales</taxon>
        <taxon>Cellulomonadaceae</taxon>
        <taxon>Cellulomonas</taxon>
    </lineage>
</organism>